<evidence type="ECO:0000256" key="16">
    <source>
        <dbReference type="SAM" id="Phobius"/>
    </source>
</evidence>
<evidence type="ECO:0000256" key="9">
    <source>
        <dbReference type="ARBA" id="ARBA00022967"/>
    </source>
</evidence>
<dbReference type="Pfam" id="PF02790">
    <property type="entry name" value="COX2_TM"/>
    <property type="match status" value="1"/>
</dbReference>
<accession>A0A219LUV6</accession>
<dbReference type="InterPro" id="IPR036257">
    <property type="entry name" value="Cyt_c_oxidase_su2_TM_sf"/>
</dbReference>
<sequence length="423" mass="48426">MDWNQLGFSDPVTLSASRLFCYHDLVMVVVVFVLTLVAWFTAVVFFSFFFMKGQLNLTFKKNEGLEFMWTVSPAILLFGIGFVSLANLYYLNLGGEPMYSFSAIGHQWYWEYCYEFNFPETREEPEERGSEVMMALYEEWKKAQEAYEKLPAESPKVMLNELREKYRLKMSSVSSLLKLGEVCEDIQSDYQELLTDTFKRSKSSCGDYTEMNAIVSLKKLVLKSDRIMEYISENIIKPWEKAFSEGENTSNQVYFENKLKKYLYILVEVVLECCGGKGSRVCYESYMVPEEDLLNPENCKFGGFRQEEVSYPCFLCCGVKNEVLVSTADVMHSWGVPELGIKIDAVPGRINSGSIVPKEVGFFYGFCYELCGSGHSEMPIMAIALEPKEYAESLSCLSDEMATLSWENAAHKVESYSSLNKYL</sequence>
<keyword evidence="15 19" id="KW-0496">Mitochondrion</keyword>
<proteinExistence type="inferred from homology"/>
<name>A0A219LUV6_9BIVA</name>
<feature type="domain" description="Cytochrome oxidase subunit II transmembrane region profile" evidence="18">
    <location>
        <begin position="1"/>
        <end position="95"/>
    </location>
</feature>
<evidence type="ECO:0000256" key="11">
    <source>
        <dbReference type="ARBA" id="ARBA00022989"/>
    </source>
</evidence>
<dbReference type="InterPro" id="IPR001505">
    <property type="entry name" value="Copper_CuA"/>
</dbReference>
<feature type="transmembrane region" description="Helical" evidence="16">
    <location>
        <begin position="25"/>
        <end position="51"/>
    </location>
</feature>
<comment type="similarity">
    <text evidence="2 15">Belongs to the cytochrome c oxidase subunit 2 family.</text>
</comment>
<dbReference type="Gene3D" id="1.10.287.90">
    <property type="match status" value="1"/>
</dbReference>
<dbReference type="InterPro" id="IPR045187">
    <property type="entry name" value="CcO_II"/>
</dbReference>
<dbReference type="PROSITE" id="PS50857">
    <property type="entry name" value="COX2_CUA"/>
    <property type="match status" value="1"/>
</dbReference>
<evidence type="ECO:0000256" key="15">
    <source>
        <dbReference type="RuleBase" id="RU000457"/>
    </source>
</evidence>
<evidence type="ECO:0000259" key="17">
    <source>
        <dbReference type="PROSITE" id="PS50857"/>
    </source>
</evidence>
<evidence type="ECO:0000256" key="7">
    <source>
        <dbReference type="ARBA" id="ARBA00022723"/>
    </source>
</evidence>
<keyword evidence="6 15" id="KW-0812">Transmembrane</keyword>
<evidence type="ECO:0000256" key="8">
    <source>
        <dbReference type="ARBA" id="ARBA00022842"/>
    </source>
</evidence>
<evidence type="ECO:0000256" key="1">
    <source>
        <dbReference type="ARBA" id="ARBA00004141"/>
    </source>
</evidence>
<evidence type="ECO:0000256" key="10">
    <source>
        <dbReference type="ARBA" id="ARBA00022982"/>
    </source>
</evidence>
<dbReference type="PANTHER" id="PTHR22888">
    <property type="entry name" value="CYTOCHROME C OXIDASE, SUBUNIT II"/>
    <property type="match status" value="1"/>
</dbReference>
<dbReference type="InterPro" id="IPR008972">
    <property type="entry name" value="Cupredoxin"/>
</dbReference>
<dbReference type="PROSITE" id="PS00078">
    <property type="entry name" value="COX2"/>
    <property type="match status" value="1"/>
</dbReference>
<dbReference type="CTD" id="4513"/>
<keyword evidence="4 15" id="KW-0813">Transport</keyword>
<dbReference type="SUPFAM" id="SSF49503">
    <property type="entry name" value="Cupredoxins"/>
    <property type="match status" value="1"/>
</dbReference>
<keyword evidence="8" id="KW-0460">Magnesium</keyword>
<evidence type="ECO:0000256" key="12">
    <source>
        <dbReference type="ARBA" id="ARBA00023008"/>
    </source>
</evidence>
<keyword evidence="9" id="KW-1278">Translocase</keyword>
<dbReference type="PROSITE" id="PS50999">
    <property type="entry name" value="COX2_TM"/>
    <property type="match status" value="1"/>
</dbReference>
<dbReference type="GO" id="GO:0042773">
    <property type="term" value="P:ATP synthesis coupled electron transport"/>
    <property type="evidence" value="ECO:0007669"/>
    <property type="project" value="TreeGrafter"/>
</dbReference>
<dbReference type="RefSeq" id="YP_009422187.1">
    <property type="nucleotide sequence ID" value="NC_035757.1"/>
</dbReference>
<keyword evidence="11 16" id="KW-1133">Transmembrane helix</keyword>
<keyword evidence="5 15" id="KW-0679">Respiratory chain</keyword>
<dbReference type="AlphaFoldDB" id="A0A219LUV6"/>
<geneLocation type="mitochondrion" evidence="19"/>
<reference evidence="19" key="1">
    <citation type="submission" date="2014-10" db="EMBL/GenBank/DDBJ databases">
        <authorList>
            <person name="Seo M.-J."/>
            <person name="Seok Y.J."/>
            <person name="Cha I.-T."/>
        </authorList>
    </citation>
    <scope>NUCLEOTIDE SEQUENCE</scope>
    <source>
        <tissue evidence="19">Gonad</tissue>
    </source>
</reference>
<keyword evidence="12 15" id="KW-0186">Copper</keyword>
<dbReference type="SUPFAM" id="SSF81464">
    <property type="entry name" value="Cytochrome c oxidase subunit II-like, transmembrane region"/>
    <property type="match status" value="1"/>
</dbReference>
<evidence type="ECO:0000256" key="4">
    <source>
        <dbReference type="ARBA" id="ARBA00022448"/>
    </source>
</evidence>
<keyword evidence="13 15" id="KW-0472">Membrane</keyword>
<feature type="domain" description="Cytochrome oxidase subunit II copper A binding" evidence="17">
    <location>
        <begin position="96"/>
        <end position="396"/>
    </location>
</feature>
<dbReference type="Gene3D" id="2.60.40.420">
    <property type="entry name" value="Cupredoxins - blue copper proteins"/>
    <property type="match status" value="1"/>
</dbReference>
<evidence type="ECO:0000256" key="2">
    <source>
        <dbReference type="ARBA" id="ARBA00007866"/>
    </source>
</evidence>
<protein>
    <recommendedName>
        <fullName evidence="3 15">Cytochrome c oxidase subunit 2</fullName>
    </recommendedName>
</protein>
<dbReference type="InterPro" id="IPR002429">
    <property type="entry name" value="CcO_II-like_C"/>
</dbReference>
<evidence type="ECO:0000256" key="14">
    <source>
        <dbReference type="ARBA" id="ARBA00049512"/>
    </source>
</evidence>
<comment type="subcellular location">
    <subcellularLocation>
        <location evidence="1">Membrane</location>
        <topology evidence="1">Multi-pass membrane protein</topology>
    </subcellularLocation>
    <subcellularLocation>
        <location evidence="15">Mitochondrion inner membrane</location>
        <topology evidence="15">Multi-pass membrane protein</topology>
    </subcellularLocation>
</comment>
<gene>
    <name evidence="19" type="primary">COX2</name>
</gene>
<dbReference type="EMBL" id="KP089983">
    <property type="protein sequence ID" value="AJY78592.1"/>
    <property type="molecule type" value="Genomic_DNA"/>
</dbReference>
<keyword evidence="10 15" id="KW-0249">Electron transport</keyword>
<keyword evidence="7 15" id="KW-0479">Metal-binding</keyword>
<feature type="transmembrane region" description="Helical" evidence="16">
    <location>
        <begin position="71"/>
        <end position="91"/>
    </location>
</feature>
<comment type="function">
    <text evidence="15">Component of the cytochrome c oxidase, the last enzyme in the mitochondrial electron transport chain which drives oxidative phosphorylation. The respiratory chain contains 3 multisubunit complexes succinate dehydrogenase (complex II, CII), ubiquinol-cytochrome c oxidoreductase (cytochrome b-c1 complex, complex III, CIII) and cytochrome c oxidase (complex IV, CIV), that cooperate to transfer electrons derived from NADH and succinate to molecular oxygen, creating an electrochemical gradient over the inner membrane that drives transmembrane transport and the ATP synthase. Cytochrome c oxidase is the component of the respiratory chain that catalyzes the reduction of oxygen to water. Electrons originating from reduced cytochrome c in the intermembrane space (IMS) are transferred via the dinuclear copper A center (CU(A)) of subunit 2 and heme A of subunit 1 to the active site in subunit 1, a binuclear center (BNC) formed by heme A3 and copper B (CU(B)). The BNC reduces molecular oxygen to 2 water molecules using 4 electrons from cytochrome c in the IMS and 4 protons from the mitochondrial matrix.</text>
</comment>
<dbReference type="PRINTS" id="PR01166">
    <property type="entry name" value="CYCOXIDASEII"/>
</dbReference>
<dbReference type="InterPro" id="IPR011759">
    <property type="entry name" value="Cyt_c_oxidase_su2_TM_dom"/>
</dbReference>
<evidence type="ECO:0000259" key="18">
    <source>
        <dbReference type="PROSITE" id="PS50999"/>
    </source>
</evidence>
<dbReference type="PANTHER" id="PTHR22888:SF9">
    <property type="entry name" value="CYTOCHROME C OXIDASE SUBUNIT 2"/>
    <property type="match status" value="1"/>
</dbReference>
<evidence type="ECO:0000256" key="13">
    <source>
        <dbReference type="ARBA" id="ARBA00023136"/>
    </source>
</evidence>
<evidence type="ECO:0000313" key="19">
    <source>
        <dbReference type="EMBL" id="AJY78592.1"/>
    </source>
</evidence>
<comment type="catalytic activity">
    <reaction evidence="14">
        <text>4 Fe(II)-[cytochrome c] + O2 + 8 H(+)(in) = 4 Fe(III)-[cytochrome c] + 2 H2O + 4 H(+)(out)</text>
        <dbReference type="Rhea" id="RHEA:11436"/>
        <dbReference type="Rhea" id="RHEA-COMP:10350"/>
        <dbReference type="Rhea" id="RHEA-COMP:14399"/>
        <dbReference type="ChEBI" id="CHEBI:15377"/>
        <dbReference type="ChEBI" id="CHEBI:15378"/>
        <dbReference type="ChEBI" id="CHEBI:15379"/>
        <dbReference type="ChEBI" id="CHEBI:29033"/>
        <dbReference type="ChEBI" id="CHEBI:29034"/>
        <dbReference type="EC" id="7.1.1.9"/>
    </reaction>
    <physiologicalReaction direction="left-to-right" evidence="14">
        <dbReference type="Rhea" id="RHEA:11437"/>
    </physiologicalReaction>
</comment>
<evidence type="ECO:0000256" key="5">
    <source>
        <dbReference type="ARBA" id="ARBA00022660"/>
    </source>
</evidence>
<dbReference type="Pfam" id="PF00116">
    <property type="entry name" value="COX2"/>
    <property type="match status" value="1"/>
</dbReference>
<evidence type="ECO:0000256" key="3">
    <source>
        <dbReference type="ARBA" id="ARBA00015946"/>
    </source>
</evidence>
<dbReference type="GeneID" id="33912904"/>
<dbReference type="GO" id="GO:0005743">
    <property type="term" value="C:mitochondrial inner membrane"/>
    <property type="evidence" value="ECO:0007669"/>
    <property type="project" value="UniProtKB-SubCell"/>
</dbReference>
<dbReference type="GO" id="GO:0004129">
    <property type="term" value="F:cytochrome-c oxidase activity"/>
    <property type="evidence" value="ECO:0007669"/>
    <property type="project" value="UniProtKB-EC"/>
</dbReference>
<keyword evidence="15" id="KW-0999">Mitochondrion inner membrane</keyword>
<comment type="cofactor">
    <cofactor evidence="15">
        <name>Cu cation</name>
        <dbReference type="ChEBI" id="CHEBI:23378"/>
    </cofactor>
    <text evidence="15">Binds a copper A center.</text>
</comment>
<organism evidence="19">
    <name type="scientific">Ruditapes decussatus</name>
    <dbReference type="NCBI Taxonomy" id="104385"/>
    <lineage>
        <taxon>Eukaryota</taxon>
        <taxon>Metazoa</taxon>
        <taxon>Spiralia</taxon>
        <taxon>Lophotrochozoa</taxon>
        <taxon>Mollusca</taxon>
        <taxon>Bivalvia</taxon>
        <taxon>Autobranchia</taxon>
        <taxon>Heteroconchia</taxon>
        <taxon>Euheterodonta</taxon>
        <taxon>Imparidentia</taxon>
        <taxon>Neoheterodontei</taxon>
        <taxon>Venerida</taxon>
        <taxon>Veneroidea</taxon>
        <taxon>Veneridae</taxon>
        <taxon>Ruditapes</taxon>
    </lineage>
</organism>
<evidence type="ECO:0000256" key="6">
    <source>
        <dbReference type="ARBA" id="ARBA00022692"/>
    </source>
</evidence>
<dbReference type="GO" id="GO:0005507">
    <property type="term" value="F:copper ion binding"/>
    <property type="evidence" value="ECO:0007669"/>
    <property type="project" value="InterPro"/>
</dbReference>